<dbReference type="Proteomes" id="UP000800038">
    <property type="component" value="Unassembled WGS sequence"/>
</dbReference>
<dbReference type="EMBL" id="ML976422">
    <property type="protein sequence ID" value="KAF1934638.1"/>
    <property type="molecule type" value="Genomic_DNA"/>
</dbReference>
<evidence type="ECO:0000313" key="3">
    <source>
        <dbReference type="EMBL" id="KAF1934638.1"/>
    </source>
</evidence>
<feature type="chain" id="PRO_5025436409" description="Carboxylesterase type B domain-containing protein" evidence="1">
    <location>
        <begin position="19"/>
        <end position="78"/>
    </location>
</feature>
<proteinExistence type="predicted"/>
<gene>
    <name evidence="3" type="ORF">EJ02DRAFT_429169</name>
</gene>
<dbReference type="AlphaFoldDB" id="A0A6A5S5I5"/>
<feature type="domain" description="Carboxylesterase type B" evidence="2">
    <location>
        <begin position="35"/>
        <end position="77"/>
    </location>
</feature>
<protein>
    <recommendedName>
        <fullName evidence="2">Carboxylesterase type B domain-containing protein</fullName>
    </recommendedName>
</protein>
<dbReference type="SUPFAM" id="SSF53474">
    <property type="entry name" value="alpha/beta-Hydrolases"/>
    <property type="match status" value="1"/>
</dbReference>
<evidence type="ECO:0000259" key="2">
    <source>
        <dbReference type="Pfam" id="PF00135"/>
    </source>
</evidence>
<dbReference type="InterPro" id="IPR029058">
    <property type="entry name" value="AB_hydrolase_fold"/>
</dbReference>
<keyword evidence="4" id="KW-1185">Reference proteome</keyword>
<dbReference type="Pfam" id="PF00135">
    <property type="entry name" value="COesterase"/>
    <property type="match status" value="1"/>
</dbReference>
<reference evidence="3" key="1">
    <citation type="journal article" date="2020" name="Stud. Mycol.">
        <title>101 Dothideomycetes genomes: a test case for predicting lifestyles and emergence of pathogens.</title>
        <authorList>
            <person name="Haridas S."/>
            <person name="Albert R."/>
            <person name="Binder M."/>
            <person name="Bloem J."/>
            <person name="Labutti K."/>
            <person name="Salamov A."/>
            <person name="Andreopoulos B."/>
            <person name="Baker S."/>
            <person name="Barry K."/>
            <person name="Bills G."/>
            <person name="Bluhm B."/>
            <person name="Cannon C."/>
            <person name="Castanera R."/>
            <person name="Culley D."/>
            <person name="Daum C."/>
            <person name="Ezra D."/>
            <person name="Gonzalez J."/>
            <person name="Henrissat B."/>
            <person name="Kuo A."/>
            <person name="Liang C."/>
            <person name="Lipzen A."/>
            <person name="Lutzoni F."/>
            <person name="Magnuson J."/>
            <person name="Mondo S."/>
            <person name="Nolan M."/>
            <person name="Ohm R."/>
            <person name="Pangilinan J."/>
            <person name="Park H.-J."/>
            <person name="Ramirez L."/>
            <person name="Alfaro M."/>
            <person name="Sun H."/>
            <person name="Tritt A."/>
            <person name="Yoshinaga Y."/>
            <person name="Zwiers L.-H."/>
            <person name="Turgeon B."/>
            <person name="Goodwin S."/>
            <person name="Spatafora J."/>
            <person name="Crous P."/>
            <person name="Grigoriev I."/>
        </authorList>
    </citation>
    <scope>NUCLEOTIDE SEQUENCE</scope>
    <source>
        <strain evidence="3">CBS 161.51</strain>
    </source>
</reference>
<feature type="signal peptide" evidence="1">
    <location>
        <begin position="1"/>
        <end position="18"/>
    </location>
</feature>
<evidence type="ECO:0000313" key="4">
    <source>
        <dbReference type="Proteomes" id="UP000800038"/>
    </source>
</evidence>
<dbReference type="Gene3D" id="3.40.50.1820">
    <property type="entry name" value="alpha/beta hydrolase"/>
    <property type="match status" value="1"/>
</dbReference>
<accession>A0A6A5S5I5</accession>
<evidence type="ECO:0000256" key="1">
    <source>
        <dbReference type="SAM" id="SignalP"/>
    </source>
</evidence>
<organism evidence="3 4">
    <name type="scientific">Clathrospora elynae</name>
    <dbReference type="NCBI Taxonomy" id="706981"/>
    <lineage>
        <taxon>Eukaryota</taxon>
        <taxon>Fungi</taxon>
        <taxon>Dikarya</taxon>
        <taxon>Ascomycota</taxon>
        <taxon>Pezizomycotina</taxon>
        <taxon>Dothideomycetes</taxon>
        <taxon>Pleosporomycetidae</taxon>
        <taxon>Pleosporales</taxon>
        <taxon>Diademaceae</taxon>
        <taxon>Clathrospora</taxon>
    </lineage>
</organism>
<name>A0A6A5S5I5_9PLEO</name>
<dbReference type="OrthoDB" id="408631at2759"/>
<feature type="non-terminal residue" evidence="3">
    <location>
        <position position="78"/>
    </location>
</feature>
<sequence length="78" mass="8264">MRFPLLLSFVAAATVTAGVQLGATSDSIEILGIDRNDIEIFLGIPYAQDTSGKNRFKPPVPFAYTPNSVIDATKPGPA</sequence>
<keyword evidence="1" id="KW-0732">Signal</keyword>
<dbReference type="InterPro" id="IPR002018">
    <property type="entry name" value="CarbesteraseB"/>
</dbReference>